<name>A0A7C9GTZ9_9GAMM</name>
<dbReference type="InterPro" id="IPR011664">
    <property type="entry name" value="Abi_system_AbiD/AbiF-like"/>
</dbReference>
<dbReference type="EMBL" id="WHZZ01000015">
    <property type="protein sequence ID" value="MQL50335.1"/>
    <property type="molecule type" value="Genomic_DNA"/>
</dbReference>
<proteinExistence type="predicted"/>
<dbReference type="Pfam" id="PF07751">
    <property type="entry name" value="Abi_2"/>
    <property type="match status" value="1"/>
</dbReference>
<evidence type="ECO:0000313" key="2">
    <source>
        <dbReference type="Proteomes" id="UP000481739"/>
    </source>
</evidence>
<dbReference type="AlphaFoldDB" id="A0A7C9GTZ9"/>
<accession>A0A7C9GTZ9</accession>
<gene>
    <name evidence="1" type="ORF">GEA64_21295</name>
</gene>
<protein>
    <recommendedName>
        <fullName evidence="3">Abi family protein</fullName>
    </recommendedName>
</protein>
<sequence>MAHIPYSKSHRKPIDLIGDLEEKGLNFKDKVLAEHILSFISYYRFKIYLFQFMYQNEEGKKQFLDGVFFENGLDIYRFDESLRNYIFRIIFRLEIKFRSRLDHTIPNKLQDAVFST</sequence>
<comment type="caution">
    <text evidence="1">The sequence shown here is derived from an EMBL/GenBank/DDBJ whole genome shotgun (WGS) entry which is preliminary data.</text>
</comment>
<organism evidence="1 2">
    <name type="scientific">Photorhabdus khanii</name>
    <dbReference type="NCBI Taxonomy" id="1004150"/>
    <lineage>
        <taxon>Bacteria</taxon>
        <taxon>Pseudomonadati</taxon>
        <taxon>Pseudomonadota</taxon>
        <taxon>Gammaproteobacteria</taxon>
        <taxon>Enterobacterales</taxon>
        <taxon>Morganellaceae</taxon>
        <taxon>Photorhabdus</taxon>
    </lineage>
</organism>
<dbReference type="Proteomes" id="UP000481739">
    <property type="component" value="Unassembled WGS sequence"/>
</dbReference>
<evidence type="ECO:0008006" key="3">
    <source>
        <dbReference type="Google" id="ProtNLM"/>
    </source>
</evidence>
<evidence type="ECO:0000313" key="1">
    <source>
        <dbReference type="EMBL" id="MQL50335.1"/>
    </source>
</evidence>
<reference evidence="1 2" key="1">
    <citation type="journal article" date="2019" name="Nature">
        <title>A new antibiotic selectively kills Gram-negative pathogens.</title>
        <authorList>
            <person name="Imai Y."/>
            <person name="Meyer K.J."/>
            <person name="Iinishi A."/>
            <person name="Favre-Godal Q."/>
            <person name="Green R."/>
            <person name="Manuse S."/>
            <person name="Caboni M."/>
            <person name="Mori M."/>
            <person name="Niles S."/>
            <person name="Ghiglieri M."/>
            <person name="Honrao C."/>
            <person name="Ma X."/>
            <person name="Guo J.J."/>
            <person name="Makriyannis A."/>
            <person name="Linares-Otoya L."/>
            <person name="Boehringer N."/>
            <person name="Wuisan Z.G."/>
            <person name="Kaur H."/>
            <person name="Wu R."/>
            <person name="Mateus A."/>
            <person name="Typas A."/>
            <person name="Savitski M.M."/>
            <person name="Espinoza J.L."/>
            <person name="O'Rourke A."/>
            <person name="Nelson K.E."/>
            <person name="Hiller S."/>
            <person name="Noinaj N."/>
            <person name="Schaeberle T.F."/>
            <person name="D'Onofrio A."/>
            <person name="Lewis K."/>
        </authorList>
    </citation>
    <scope>NUCLEOTIDE SEQUENCE [LARGE SCALE GENOMIC DNA]</scope>
    <source>
        <strain evidence="1 2">HGB 1456</strain>
    </source>
</reference>
<dbReference type="RefSeq" id="WP_152964020.1">
    <property type="nucleotide sequence ID" value="NZ_CAWOZU010000006.1"/>
</dbReference>